<keyword evidence="3" id="KW-1185">Reference proteome</keyword>
<gene>
    <name evidence="2" type="ORF">IPOD504_LOCUS6506</name>
</gene>
<feature type="non-terminal residue" evidence="2">
    <location>
        <position position="99"/>
    </location>
</feature>
<proteinExistence type="predicted"/>
<name>A0ABN8I995_9NEOP</name>
<evidence type="ECO:0000256" key="1">
    <source>
        <dbReference type="SAM" id="MobiDB-lite"/>
    </source>
</evidence>
<sequence length="99" mass="10599">MESIFANCTHQSDTGQRKSAHYGGAEGDTARPTRVCVAVCLRVGRRGSPPTKPRRAVAVNLTAPEDGDKVVCAGSVDHGRGSGHQRIYQATRQVGKRKL</sequence>
<protein>
    <submittedName>
        <fullName evidence="2">Uncharacterized protein</fullName>
    </submittedName>
</protein>
<feature type="region of interest" description="Disordered" evidence="1">
    <location>
        <begin position="1"/>
        <end position="30"/>
    </location>
</feature>
<dbReference type="EMBL" id="OW152830">
    <property type="protein sequence ID" value="CAH2048949.1"/>
    <property type="molecule type" value="Genomic_DNA"/>
</dbReference>
<evidence type="ECO:0000313" key="3">
    <source>
        <dbReference type="Proteomes" id="UP000837857"/>
    </source>
</evidence>
<evidence type="ECO:0000313" key="2">
    <source>
        <dbReference type="EMBL" id="CAH2048949.1"/>
    </source>
</evidence>
<feature type="compositionally biased region" description="Polar residues" evidence="1">
    <location>
        <begin position="1"/>
        <end position="14"/>
    </location>
</feature>
<reference evidence="2" key="1">
    <citation type="submission" date="2022-03" db="EMBL/GenBank/DDBJ databases">
        <authorList>
            <person name="Martin H S."/>
        </authorList>
    </citation>
    <scope>NUCLEOTIDE SEQUENCE</scope>
</reference>
<organism evidence="2 3">
    <name type="scientific">Iphiclides podalirius</name>
    <name type="common">scarce swallowtail</name>
    <dbReference type="NCBI Taxonomy" id="110791"/>
    <lineage>
        <taxon>Eukaryota</taxon>
        <taxon>Metazoa</taxon>
        <taxon>Ecdysozoa</taxon>
        <taxon>Arthropoda</taxon>
        <taxon>Hexapoda</taxon>
        <taxon>Insecta</taxon>
        <taxon>Pterygota</taxon>
        <taxon>Neoptera</taxon>
        <taxon>Endopterygota</taxon>
        <taxon>Lepidoptera</taxon>
        <taxon>Glossata</taxon>
        <taxon>Ditrysia</taxon>
        <taxon>Papilionoidea</taxon>
        <taxon>Papilionidae</taxon>
        <taxon>Papilioninae</taxon>
        <taxon>Iphiclides</taxon>
    </lineage>
</organism>
<dbReference type="Proteomes" id="UP000837857">
    <property type="component" value="Chromosome 18"/>
</dbReference>
<accession>A0ABN8I995</accession>